<keyword evidence="4" id="KW-1185">Reference proteome</keyword>
<protein>
    <submittedName>
        <fullName evidence="3">DUF2520 domain-containing protein</fullName>
    </submittedName>
</protein>
<dbReference type="PANTHER" id="PTHR40459:SF1">
    <property type="entry name" value="CONSERVED HYPOTHETICAL ALANINE AND LEUCINE RICH PROTEIN"/>
    <property type="match status" value="1"/>
</dbReference>
<dbReference type="AlphaFoldDB" id="A0A967AFY9"/>
<comment type="caution">
    <text evidence="3">The sequence shown here is derived from an EMBL/GenBank/DDBJ whole genome shotgun (WGS) entry which is preliminary data.</text>
</comment>
<dbReference type="PANTHER" id="PTHR40459">
    <property type="entry name" value="CONSERVED HYPOTHETICAL ALANINE AND LEUCINE RICH PROTEIN"/>
    <property type="match status" value="1"/>
</dbReference>
<accession>A0A967AFY9</accession>
<dbReference type="Gene3D" id="3.40.50.720">
    <property type="entry name" value="NAD(P)-binding Rossmann-like Domain"/>
    <property type="match status" value="1"/>
</dbReference>
<evidence type="ECO:0000313" key="3">
    <source>
        <dbReference type="EMBL" id="NGZ88725.1"/>
    </source>
</evidence>
<feature type="domain" description="Pyrroline-5-carboxylate reductase catalytic N-terminal" evidence="1">
    <location>
        <begin position="4"/>
        <end position="81"/>
    </location>
</feature>
<gene>
    <name evidence="3" type="ORF">G7034_00480</name>
</gene>
<organism evidence="3 4">
    <name type="scientific">Psychroflexus maritimus</name>
    <dbReference type="NCBI Taxonomy" id="2714865"/>
    <lineage>
        <taxon>Bacteria</taxon>
        <taxon>Pseudomonadati</taxon>
        <taxon>Bacteroidota</taxon>
        <taxon>Flavobacteriia</taxon>
        <taxon>Flavobacteriales</taxon>
        <taxon>Flavobacteriaceae</taxon>
        <taxon>Psychroflexus</taxon>
    </lineage>
</organism>
<evidence type="ECO:0000259" key="2">
    <source>
        <dbReference type="Pfam" id="PF10728"/>
    </source>
</evidence>
<dbReference type="InterPro" id="IPR037108">
    <property type="entry name" value="TM1727-like_C_sf"/>
</dbReference>
<dbReference type="InterPro" id="IPR028939">
    <property type="entry name" value="P5C_Rdtase_cat_N"/>
</dbReference>
<reference evidence="3" key="1">
    <citation type="submission" date="2020-03" db="EMBL/GenBank/DDBJ databases">
        <title>Psychroflexus Maritimus sp. nov., isolate from marine sediment.</title>
        <authorList>
            <person name="Zhong Y.-L."/>
        </authorList>
    </citation>
    <scope>NUCLEOTIDE SEQUENCE</scope>
    <source>
        <strain evidence="3">C1</strain>
    </source>
</reference>
<evidence type="ECO:0000259" key="1">
    <source>
        <dbReference type="Pfam" id="PF03807"/>
    </source>
</evidence>
<dbReference type="Pfam" id="PF03807">
    <property type="entry name" value="F420_oxidored"/>
    <property type="match status" value="1"/>
</dbReference>
<dbReference type="InterPro" id="IPR008927">
    <property type="entry name" value="6-PGluconate_DH-like_C_sf"/>
</dbReference>
<dbReference type="Proteomes" id="UP000643701">
    <property type="component" value="Unassembled WGS sequence"/>
</dbReference>
<name>A0A967AFY9_9FLAO</name>
<dbReference type="SUPFAM" id="SSF51735">
    <property type="entry name" value="NAD(P)-binding Rossmann-fold domains"/>
    <property type="match status" value="1"/>
</dbReference>
<evidence type="ECO:0000313" key="4">
    <source>
        <dbReference type="Proteomes" id="UP000643701"/>
    </source>
</evidence>
<dbReference type="InterPro" id="IPR018931">
    <property type="entry name" value="DUF2520"/>
</dbReference>
<dbReference type="RefSeq" id="WP_166398991.1">
    <property type="nucleotide sequence ID" value="NZ_JAANAS010000001.1"/>
</dbReference>
<proteinExistence type="predicted"/>
<dbReference type="Pfam" id="PF10728">
    <property type="entry name" value="DUF2520"/>
    <property type="match status" value="1"/>
</dbReference>
<dbReference type="Gene3D" id="1.10.1040.20">
    <property type="entry name" value="ProC-like, C-terminal domain"/>
    <property type="match status" value="1"/>
</dbReference>
<dbReference type="InterPro" id="IPR036291">
    <property type="entry name" value="NAD(P)-bd_dom_sf"/>
</dbReference>
<dbReference type="SUPFAM" id="SSF48179">
    <property type="entry name" value="6-phosphogluconate dehydrogenase C-terminal domain-like"/>
    <property type="match status" value="1"/>
</dbReference>
<feature type="domain" description="DUF2520" evidence="2">
    <location>
        <begin position="124"/>
        <end position="247"/>
    </location>
</feature>
<sequence length="256" mass="29069">MKTVSVFGTGNVAFHMVKAISLLKDYQIEEIYGRNESKVNDFCNQFTFDLNRVSSIEELKPADFYLVCIKDDAIESFIEKIARPEIICMHTSGSLDLLDKNCKNAVFYPLQTFSKESDLNYAEIPFCLEAEDNFIYKAIEGLAQAISDSVFSISSQQRRSLHTAAVFVCNFVNHLYATGEEICEEKEVAFEVLKPLIKETAEKVQRLSPTEAQTGPAKRNDQSTINAHLNLLGSKKHKQLYQQLTNSIIEKYEQKL</sequence>
<dbReference type="EMBL" id="JAANAS010000001">
    <property type="protein sequence ID" value="NGZ88725.1"/>
    <property type="molecule type" value="Genomic_DNA"/>
</dbReference>